<feature type="region of interest" description="Disordered" evidence="1">
    <location>
        <begin position="537"/>
        <end position="569"/>
    </location>
</feature>
<feature type="compositionally biased region" description="Low complexity" evidence="1">
    <location>
        <begin position="282"/>
        <end position="294"/>
    </location>
</feature>
<reference evidence="2" key="1">
    <citation type="submission" date="2019-08" db="EMBL/GenBank/DDBJ databases">
        <title>The improved chromosome-level genome for the pearl oyster Pinctada fucata martensii using PacBio sequencing and Hi-C.</title>
        <authorList>
            <person name="Zheng Z."/>
        </authorList>
    </citation>
    <scope>NUCLEOTIDE SEQUENCE</scope>
    <source>
        <strain evidence="2">ZZ-2019</strain>
        <tissue evidence="2">Adductor muscle</tissue>
    </source>
</reference>
<sequence>MASSRKSLFMEGTKKPLNSPKAARPHAVQVASPAKSNKASVGKKFKPKVKSDKEKVVVITEESCKQQDVGVVSTEKSEFVGDDQMEIDKTPTEELDVSTDRVSPKDVNLEIKEPEKTLESHVGRGRSDSDERFRPIFRLGSHTEGEEEAGSDTNENVSEMDQGNMALPQFKKGSTSTPIRLNISLAASANDTSHTRLHKKHSVTDEVEDMSLSSSGFSPCSTSASFKSFDGRNRIDDFSDDSDCPKLRESIDLSDDAEVASLTKPLNQQLRVLTSLSPGTQSSSPDCRSSSPVSAEAKTGGELIRRLSDHLMFVDYLRRRDLSSCVSHFPSDMTITNFRNLTDEELKEKYSIESGTLRAKLMRAIVHATREELDTDESDGGHPPSPIPTSPIIRRCHDELPLGIPSTFRRLQRTLSEDSRQRRRESLPSTPISLPTNLANFSGSGLHHSGLASTSTGQGVGQTVSALVEPNLLRMKNSILGQSAPSLTAGMQPYEEDATRREHVPGTAYPLSVTPTLSCDGEEGTVARQIKKIENTPGRIPNASKRRRERIQEAKRTHPRTIENVSKNR</sequence>
<feature type="region of interest" description="Disordered" evidence="1">
    <location>
        <begin position="371"/>
        <end position="393"/>
    </location>
</feature>
<feature type="compositionally biased region" description="Basic and acidic residues" evidence="1">
    <location>
        <begin position="415"/>
        <end position="426"/>
    </location>
</feature>
<keyword evidence="3" id="KW-1185">Reference proteome</keyword>
<comment type="caution">
    <text evidence="2">The sequence shown here is derived from an EMBL/GenBank/DDBJ whole genome shotgun (WGS) entry which is preliminary data.</text>
</comment>
<feature type="compositionally biased region" description="Basic and acidic residues" evidence="1">
    <location>
        <begin position="86"/>
        <end position="134"/>
    </location>
</feature>
<proteinExistence type="predicted"/>
<protein>
    <submittedName>
        <fullName evidence="2">Uncharacterized protein</fullName>
    </submittedName>
</protein>
<evidence type="ECO:0000313" key="2">
    <source>
        <dbReference type="EMBL" id="KAK3092016.1"/>
    </source>
</evidence>
<organism evidence="2 3">
    <name type="scientific">Pinctada imbricata</name>
    <name type="common">Atlantic pearl-oyster</name>
    <name type="synonym">Pinctada martensii</name>
    <dbReference type="NCBI Taxonomy" id="66713"/>
    <lineage>
        <taxon>Eukaryota</taxon>
        <taxon>Metazoa</taxon>
        <taxon>Spiralia</taxon>
        <taxon>Lophotrochozoa</taxon>
        <taxon>Mollusca</taxon>
        <taxon>Bivalvia</taxon>
        <taxon>Autobranchia</taxon>
        <taxon>Pteriomorphia</taxon>
        <taxon>Pterioida</taxon>
        <taxon>Pterioidea</taxon>
        <taxon>Pteriidae</taxon>
        <taxon>Pinctada</taxon>
    </lineage>
</organism>
<dbReference type="AlphaFoldDB" id="A0AA88Y1B5"/>
<feature type="region of interest" description="Disordered" evidence="1">
    <location>
        <begin position="1"/>
        <end position="47"/>
    </location>
</feature>
<feature type="region of interest" description="Disordered" evidence="1">
    <location>
        <begin position="413"/>
        <end position="441"/>
    </location>
</feature>
<feature type="region of interest" description="Disordered" evidence="1">
    <location>
        <begin position="276"/>
        <end position="299"/>
    </location>
</feature>
<name>A0AA88Y1B5_PINIB</name>
<dbReference type="EMBL" id="VSWD01000010">
    <property type="protein sequence ID" value="KAK3092016.1"/>
    <property type="molecule type" value="Genomic_DNA"/>
</dbReference>
<feature type="compositionally biased region" description="Polar residues" evidence="1">
    <location>
        <begin position="427"/>
        <end position="441"/>
    </location>
</feature>
<feature type="region of interest" description="Disordered" evidence="1">
    <location>
        <begin position="64"/>
        <end position="155"/>
    </location>
</feature>
<evidence type="ECO:0000313" key="3">
    <source>
        <dbReference type="Proteomes" id="UP001186944"/>
    </source>
</evidence>
<accession>A0AA88Y1B5</accession>
<dbReference type="Proteomes" id="UP001186944">
    <property type="component" value="Unassembled WGS sequence"/>
</dbReference>
<evidence type="ECO:0000256" key="1">
    <source>
        <dbReference type="SAM" id="MobiDB-lite"/>
    </source>
</evidence>
<gene>
    <name evidence="2" type="ORF">FSP39_024465</name>
</gene>